<accession>A0A238XTH1</accession>
<dbReference type="Proteomes" id="UP000198384">
    <property type="component" value="Unassembled WGS sequence"/>
</dbReference>
<reference evidence="1 2" key="1">
    <citation type="submission" date="2017-06" db="EMBL/GenBank/DDBJ databases">
        <authorList>
            <person name="Kim H.J."/>
            <person name="Triplett B.A."/>
        </authorList>
    </citation>
    <scope>NUCLEOTIDE SEQUENCE [LARGE SCALE GENOMIC DNA]</scope>
    <source>
        <strain evidence="1 2">DSM 29150</strain>
    </source>
</reference>
<protein>
    <submittedName>
        <fullName evidence="1">Uncharacterized protein</fullName>
    </submittedName>
</protein>
<sequence length="44" mass="5054">METTRVQLQEENKTIININTIIPYFSYKNNQGIIVEDAVSALKL</sequence>
<evidence type="ECO:0000313" key="1">
    <source>
        <dbReference type="EMBL" id="SNR61811.1"/>
    </source>
</evidence>
<name>A0A238XTH1_9FLAO</name>
<dbReference type="AlphaFoldDB" id="A0A238XTH1"/>
<dbReference type="RefSeq" id="WP_262494287.1">
    <property type="nucleotide sequence ID" value="NZ_FZNT01000007.1"/>
</dbReference>
<dbReference type="EMBL" id="FZNT01000007">
    <property type="protein sequence ID" value="SNR61811.1"/>
    <property type="molecule type" value="Genomic_DNA"/>
</dbReference>
<evidence type="ECO:0000313" key="2">
    <source>
        <dbReference type="Proteomes" id="UP000198384"/>
    </source>
</evidence>
<organism evidence="1 2">
    <name type="scientific">Lutibacter agarilyticus</name>
    <dbReference type="NCBI Taxonomy" id="1109740"/>
    <lineage>
        <taxon>Bacteria</taxon>
        <taxon>Pseudomonadati</taxon>
        <taxon>Bacteroidota</taxon>
        <taxon>Flavobacteriia</taxon>
        <taxon>Flavobacteriales</taxon>
        <taxon>Flavobacteriaceae</taxon>
        <taxon>Lutibacter</taxon>
    </lineage>
</organism>
<keyword evidence="2" id="KW-1185">Reference proteome</keyword>
<gene>
    <name evidence="1" type="ORF">SAMN06265371_1077</name>
</gene>
<proteinExistence type="predicted"/>